<dbReference type="InterPro" id="IPR050518">
    <property type="entry name" value="Rpo3/RPB3_RNA_Pol_subunit"/>
</dbReference>
<comment type="caution">
    <text evidence="6">The sequence shown here is derived from an EMBL/GenBank/DDBJ whole genome shotgun (WGS) entry which is preliminary data.</text>
</comment>
<organism evidence="6 7">
    <name type="scientific">Elliptochloris bilobata</name>
    <dbReference type="NCBI Taxonomy" id="381761"/>
    <lineage>
        <taxon>Eukaryota</taxon>
        <taxon>Viridiplantae</taxon>
        <taxon>Chlorophyta</taxon>
        <taxon>core chlorophytes</taxon>
        <taxon>Trebouxiophyceae</taxon>
        <taxon>Trebouxiophyceae incertae sedis</taxon>
        <taxon>Elliptochloris clade</taxon>
        <taxon>Elliptochloris</taxon>
    </lineage>
</organism>
<name>A0AAW1QN24_9CHLO</name>
<evidence type="ECO:0000256" key="2">
    <source>
        <dbReference type="ARBA" id="ARBA00023163"/>
    </source>
</evidence>
<dbReference type="InterPro" id="IPR022842">
    <property type="entry name" value="RNAP_Rpo3/Rpb3/RPAC1"/>
</dbReference>
<dbReference type="GO" id="GO:0003899">
    <property type="term" value="F:DNA-directed RNA polymerase activity"/>
    <property type="evidence" value="ECO:0007669"/>
    <property type="project" value="InterPro"/>
</dbReference>
<evidence type="ECO:0000313" key="7">
    <source>
        <dbReference type="Proteomes" id="UP001445335"/>
    </source>
</evidence>
<feature type="domain" description="DNA-directed RNA polymerase RpoA/D/Rpb3-type" evidence="5">
    <location>
        <begin position="21"/>
        <end position="297"/>
    </location>
</feature>
<dbReference type="SMART" id="SM00662">
    <property type="entry name" value="RPOLD"/>
    <property type="match status" value="1"/>
</dbReference>
<dbReference type="PANTHER" id="PTHR11800:SF2">
    <property type="entry name" value="DNA-DIRECTED RNA POLYMERASE II SUBUNIT RPB3"/>
    <property type="match status" value="1"/>
</dbReference>
<dbReference type="HAMAP" id="MF_00320">
    <property type="entry name" value="RNApol_arch_Rpo3"/>
    <property type="match status" value="1"/>
</dbReference>
<evidence type="ECO:0000256" key="4">
    <source>
        <dbReference type="ARBA" id="ARBA00031776"/>
    </source>
</evidence>
<dbReference type="InterPro" id="IPR001514">
    <property type="entry name" value="DNA-dir_RNA_pol_30-40kDasu_CS"/>
</dbReference>
<keyword evidence="2" id="KW-0804">Transcription</keyword>
<keyword evidence="7" id="KW-1185">Reference proteome</keyword>
<gene>
    <name evidence="6" type="ORF">WJX81_003391</name>
</gene>
<evidence type="ECO:0000256" key="3">
    <source>
        <dbReference type="ARBA" id="ARBA00025804"/>
    </source>
</evidence>
<dbReference type="Gene3D" id="2.170.120.12">
    <property type="entry name" value="DNA-directed RNA polymerase, insert domain"/>
    <property type="match status" value="1"/>
</dbReference>
<dbReference type="GO" id="GO:0005665">
    <property type="term" value="C:RNA polymerase II, core complex"/>
    <property type="evidence" value="ECO:0007669"/>
    <property type="project" value="TreeGrafter"/>
</dbReference>
<dbReference type="InterPro" id="IPR036603">
    <property type="entry name" value="RBP11-like"/>
</dbReference>
<proteinExistence type="inferred from homology"/>
<dbReference type="GO" id="GO:0003677">
    <property type="term" value="F:DNA binding"/>
    <property type="evidence" value="ECO:0007669"/>
    <property type="project" value="InterPro"/>
</dbReference>
<dbReference type="InterPro" id="IPR011262">
    <property type="entry name" value="DNA-dir_RNA_pol_insert"/>
</dbReference>
<dbReference type="GO" id="GO:0046983">
    <property type="term" value="F:protein dimerization activity"/>
    <property type="evidence" value="ECO:0007669"/>
    <property type="project" value="InterPro"/>
</dbReference>
<dbReference type="Pfam" id="PF01193">
    <property type="entry name" value="RNA_pol_L"/>
    <property type="match status" value="1"/>
</dbReference>
<dbReference type="PANTHER" id="PTHR11800">
    <property type="entry name" value="DNA-DIRECTED RNA POLYMERASE"/>
    <property type="match status" value="1"/>
</dbReference>
<dbReference type="PROSITE" id="PS00446">
    <property type="entry name" value="RNA_POL_D_30KD"/>
    <property type="match status" value="1"/>
</dbReference>
<dbReference type="Proteomes" id="UP001445335">
    <property type="component" value="Unassembled WGS sequence"/>
</dbReference>
<accession>A0AAW1QN24</accession>
<keyword evidence="1" id="KW-0240">DNA-directed RNA polymerase</keyword>
<sequence length="305" mass="33939">MQRSGHRRIPQVDVRKLDHKYCEFVLSNTDASAANALRRVMLAEVPTIAIDLVEIEINTTVLNDEFIAHRLGLIPLVSHAVHGMKSVFEGADEEDFMEVELSLSVRCMSEGTLDVTSNDFLLDPLHPEVHPIGYVPPGQPVDRSRVEPGILIVKMRRGQELALRAVARKGIGRDHAKWSPVATAVFQYMPGVMINRALMDTLTEAQKKDLCASDPSHMLEYNDVTQQVEVHNVEAYHYDGECLAKAVEMKKEGVLVIKQLQDKFIFRVEGTGVLPAQDVVATAMDVLIAKLRNLQEALPQDDEAG</sequence>
<comment type="similarity">
    <text evidence="3">Belongs to the archaeal Rpo3/eukaryotic RPB3 RNA polymerase subunit family.</text>
</comment>
<reference evidence="6 7" key="1">
    <citation type="journal article" date="2024" name="Nat. Commun.">
        <title>Phylogenomics reveals the evolutionary origins of lichenization in chlorophyte algae.</title>
        <authorList>
            <person name="Puginier C."/>
            <person name="Libourel C."/>
            <person name="Otte J."/>
            <person name="Skaloud P."/>
            <person name="Haon M."/>
            <person name="Grisel S."/>
            <person name="Petersen M."/>
            <person name="Berrin J.G."/>
            <person name="Delaux P.M."/>
            <person name="Dal Grande F."/>
            <person name="Keller J."/>
        </authorList>
    </citation>
    <scope>NUCLEOTIDE SEQUENCE [LARGE SCALE GENOMIC DNA]</scope>
    <source>
        <strain evidence="6 7">SAG 245.80</strain>
    </source>
</reference>
<evidence type="ECO:0000256" key="1">
    <source>
        <dbReference type="ARBA" id="ARBA00022478"/>
    </source>
</evidence>
<dbReference type="SUPFAM" id="SSF55257">
    <property type="entry name" value="RBP11-like subunits of RNA polymerase"/>
    <property type="match status" value="1"/>
</dbReference>
<dbReference type="InterPro" id="IPR011263">
    <property type="entry name" value="DNA-dir_RNA_pol_RpoA/D/Rpb3"/>
</dbReference>
<dbReference type="AlphaFoldDB" id="A0AAW1QN24"/>
<dbReference type="NCBIfam" id="NF001988">
    <property type="entry name" value="PRK00783.1"/>
    <property type="match status" value="1"/>
</dbReference>
<dbReference type="SUPFAM" id="SSF56553">
    <property type="entry name" value="Insert subdomain of RNA polymerase alpha subunit"/>
    <property type="match status" value="1"/>
</dbReference>
<dbReference type="InterPro" id="IPR036643">
    <property type="entry name" value="RNApol_insert_sf"/>
</dbReference>
<dbReference type="Pfam" id="PF01000">
    <property type="entry name" value="RNA_pol_A_bac"/>
    <property type="match status" value="1"/>
</dbReference>
<evidence type="ECO:0000313" key="6">
    <source>
        <dbReference type="EMBL" id="KAK9822850.1"/>
    </source>
</evidence>
<protein>
    <recommendedName>
        <fullName evidence="4">Plastid-encoded RNA polymerase subunit alpha</fullName>
    </recommendedName>
</protein>
<dbReference type="GO" id="GO:0006366">
    <property type="term" value="P:transcription by RNA polymerase II"/>
    <property type="evidence" value="ECO:0007669"/>
    <property type="project" value="TreeGrafter"/>
</dbReference>
<dbReference type="Gene3D" id="3.30.1360.10">
    <property type="entry name" value="RNA polymerase, RBP11-like subunit"/>
    <property type="match status" value="1"/>
</dbReference>
<dbReference type="EMBL" id="JALJOU010000082">
    <property type="protein sequence ID" value="KAK9822850.1"/>
    <property type="molecule type" value="Genomic_DNA"/>
</dbReference>
<evidence type="ECO:0000259" key="5">
    <source>
        <dbReference type="SMART" id="SM00662"/>
    </source>
</evidence>